<dbReference type="OrthoDB" id="9803101at2"/>
<proteinExistence type="inferred from homology"/>
<protein>
    <submittedName>
        <fullName evidence="2">Endoribonuclease L-PSP</fullName>
    </submittedName>
</protein>
<accession>A0A089PTF9</accession>
<dbReference type="CDD" id="cd00448">
    <property type="entry name" value="YjgF_YER057c_UK114_family"/>
    <property type="match status" value="1"/>
</dbReference>
<dbReference type="RefSeq" id="WP_038472329.1">
    <property type="nucleotide sequence ID" value="NZ_CP009451.1"/>
</dbReference>
<evidence type="ECO:0000313" key="2">
    <source>
        <dbReference type="EMBL" id="AIR03273.1"/>
    </source>
</evidence>
<dbReference type="PANTHER" id="PTHR11803">
    <property type="entry name" value="2-IMINOBUTANOATE/2-IMINOPROPANOATE DEAMINASE RIDA"/>
    <property type="match status" value="1"/>
</dbReference>
<comment type="similarity">
    <text evidence="1">Belongs to the RutC family.</text>
</comment>
<evidence type="ECO:0000313" key="3">
    <source>
        <dbReference type="Proteomes" id="UP000029481"/>
    </source>
</evidence>
<dbReference type="KEGG" id="cnt:JT31_01100"/>
<keyword evidence="3" id="KW-1185">Reference proteome</keyword>
<dbReference type="AlphaFoldDB" id="A0A089PTF9"/>
<name>A0A089PTF9_9ENTR</name>
<dbReference type="Gene3D" id="3.30.1330.40">
    <property type="entry name" value="RutC-like"/>
    <property type="match status" value="1"/>
</dbReference>
<organism evidence="2 3">
    <name type="scientific">Cedecea neteri</name>
    <dbReference type="NCBI Taxonomy" id="158822"/>
    <lineage>
        <taxon>Bacteria</taxon>
        <taxon>Pseudomonadati</taxon>
        <taxon>Pseudomonadota</taxon>
        <taxon>Gammaproteobacteria</taxon>
        <taxon>Enterobacterales</taxon>
        <taxon>Enterobacteriaceae</taxon>
        <taxon>Cedecea</taxon>
    </lineage>
</organism>
<reference evidence="2 3" key="1">
    <citation type="submission" date="2014-09" db="EMBL/GenBank/DDBJ databases">
        <title>Cedecea neteri SSMD04 Genome Sequencing.</title>
        <authorList>
            <person name="Tan J.-Y."/>
        </authorList>
    </citation>
    <scope>NUCLEOTIDE SEQUENCE [LARGE SCALE GENOMIC DNA]</scope>
    <source>
        <strain evidence="2 3">SSMD04</strain>
    </source>
</reference>
<dbReference type="GO" id="GO:0019239">
    <property type="term" value="F:deaminase activity"/>
    <property type="evidence" value="ECO:0007669"/>
    <property type="project" value="TreeGrafter"/>
</dbReference>
<gene>
    <name evidence="2" type="ORF">JT31_01100</name>
</gene>
<dbReference type="PANTHER" id="PTHR11803:SF58">
    <property type="entry name" value="PROTEIN HMF1-RELATED"/>
    <property type="match status" value="1"/>
</dbReference>
<sequence length="129" mass="13960">MTPDITLRNIEHVPAPVGHYSHTTTAGGLVFISGQLPVAADGSPRCDAPFEEQARLVLQNIESCLGCAGVTKQHLVSVRVYITDINLWPLFNKIYAEWIGEHRPSRAVAGVSQLHYGAALEVEAVALSE</sequence>
<dbReference type="InterPro" id="IPR035959">
    <property type="entry name" value="RutC-like_sf"/>
</dbReference>
<dbReference type="SUPFAM" id="SSF55298">
    <property type="entry name" value="YjgF-like"/>
    <property type="match status" value="1"/>
</dbReference>
<dbReference type="Proteomes" id="UP000029481">
    <property type="component" value="Chromosome"/>
</dbReference>
<evidence type="ECO:0000256" key="1">
    <source>
        <dbReference type="ARBA" id="ARBA00010552"/>
    </source>
</evidence>
<dbReference type="GO" id="GO:0005829">
    <property type="term" value="C:cytosol"/>
    <property type="evidence" value="ECO:0007669"/>
    <property type="project" value="TreeGrafter"/>
</dbReference>
<dbReference type="Pfam" id="PF01042">
    <property type="entry name" value="Ribonuc_L-PSP"/>
    <property type="match status" value="1"/>
</dbReference>
<dbReference type="InterPro" id="IPR006175">
    <property type="entry name" value="YjgF/YER057c/UK114"/>
</dbReference>
<dbReference type="EMBL" id="CP009451">
    <property type="protein sequence ID" value="AIR03273.1"/>
    <property type="molecule type" value="Genomic_DNA"/>
</dbReference>